<feature type="compositionally biased region" description="Polar residues" evidence="2">
    <location>
        <begin position="29"/>
        <end position="39"/>
    </location>
</feature>
<proteinExistence type="predicted"/>
<dbReference type="EMBL" id="DSRU01000301">
    <property type="protein sequence ID" value="HFN00190.1"/>
    <property type="molecule type" value="Genomic_DNA"/>
</dbReference>
<dbReference type="AlphaFoldDB" id="A0A7C3KG14"/>
<name>A0A7C3KG14_9CYAN</name>
<evidence type="ECO:0000256" key="1">
    <source>
        <dbReference type="SAM" id="Coils"/>
    </source>
</evidence>
<reference evidence="3" key="1">
    <citation type="journal article" date="2020" name="mSystems">
        <title>Genome- and Community-Level Interaction Insights into Carbon Utilization and Element Cycling Functions of Hydrothermarchaeota in Hydrothermal Sediment.</title>
        <authorList>
            <person name="Zhou Z."/>
            <person name="Liu Y."/>
            <person name="Xu W."/>
            <person name="Pan J."/>
            <person name="Luo Z.H."/>
            <person name="Li M."/>
        </authorList>
    </citation>
    <scope>NUCLEOTIDE SEQUENCE [LARGE SCALE GENOMIC DNA]</scope>
    <source>
        <strain evidence="3">SpSt-418</strain>
    </source>
</reference>
<sequence>MLFGFVLFVLISLALLHIAAVADKEQRSHPSGTQRSPHSARSAVVKPAERVDDLQTERRRYEALQHAYEQLQQELAEQKALVEQLQNASLQPPVNESLRQECLRLRRDLDQQQAHLHAEWQYNTFSKLQTLLTNYPSAQKIAQLKPDLPAQNLTALFTPLEHLADDWGWQAIGSVWEQVPYNPQWHQADSEDIHPEEPVYVRFIGYRSGDRILCPAKVSRSLPTLVND</sequence>
<evidence type="ECO:0000256" key="2">
    <source>
        <dbReference type="SAM" id="MobiDB-lite"/>
    </source>
</evidence>
<accession>A0A7C3KG14</accession>
<evidence type="ECO:0000313" key="3">
    <source>
        <dbReference type="EMBL" id="HFN00190.1"/>
    </source>
</evidence>
<keyword evidence="1" id="KW-0175">Coiled coil</keyword>
<feature type="region of interest" description="Disordered" evidence="2">
    <location>
        <begin position="27"/>
        <end position="50"/>
    </location>
</feature>
<organism evidence="3">
    <name type="scientific">Oscillatoriales cyanobacterium SpSt-418</name>
    <dbReference type="NCBI Taxonomy" id="2282169"/>
    <lineage>
        <taxon>Bacteria</taxon>
        <taxon>Bacillati</taxon>
        <taxon>Cyanobacteriota</taxon>
        <taxon>Cyanophyceae</taxon>
        <taxon>Oscillatoriophycideae</taxon>
        <taxon>Oscillatoriales</taxon>
    </lineage>
</organism>
<gene>
    <name evidence="3" type="ORF">ENR64_21020</name>
</gene>
<protein>
    <submittedName>
        <fullName evidence="3">Molecular chaperone GrpE</fullName>
    </submittedName>
</protein>
<comment type="caution">
    <text evidence="3">The sequence shown here is derived from an EMBL/GenBank/DDBJ whole genome shotgun (WGS) entry which is preliminary data.</text>
</comment>
<feature type="coiled-coil region" evidence="1">
    <location>
        <begin position="51"/>
        <end position="115"/>
    </location>
</feature>